<gene>
    <name evidence="2" type="ORF">CW362_27020</name>
</gene>
<dbReference type="AlphaFoldDB" id="A0A2I0SJ62"/>
<sequence length="116" mass="11760">MHMGFHKKLAGVLGATALAVSGVAANVATAGTAAAAACDHVSASNISNGVVVVVGGATAYKEPASDCTAVMSMAPGHNLNAWCFTVNSHGNQWVRVNEGWIYNGHLALKSGTVKHC</sequence>
<protein>
    <recommendedName>
        <fullName evidence="4">SH3 domain-containing protein</fullName>
    </recommendedName>
</protein>
<evidence type="ECO:0000313" key="2">
    <source>
        <dbReference type="EMBL" id="PKT69975.1"/>
    </source>
</evidence>
<reference evidence="2 3" key="1">
    <citation type="submission" date="2017-12" db="EMBL/GenBank/DDBJ databases">
        <title>Streptomyces populusis sp. nov., a novel endophytic actinobacterium isolated from stems of Populus adenopoda Maxim.</title>
        <authorList>
            <person name="Wang Z."/>
        </authorList>
    </citation>
    <scope>NUCLEOTIDE SEQUENCE [LARGE SCALE GENOMIC DNA]</scope>
    <source>
        <strain evidence="2 3">A249</strain>
    </source>
</reference>
<dbReference type="OrthoDB" id="4236732at2"/>
<keyword evidence="1" id="KW-0732">Signal</keyword>
<comment type="caution">
    <text evidence="2">The sequence shown here is derived from an EMBL/GenBank/DDBJ whole genome shotgun (WGS) entry which is preliminary data.</text>
</comment>
<organism evidence="2 3">
    <name type="scientific">Streptomyces populi</name>
    <dbReference type="NCBI Taxonomy" id="2058924"/>
    <lineage>
        <taxon>Bacteria</taxon>
        <taxon>Bacillati</taxon>
        <taxon>Actinomycetota</taxon>
        <taxon>Actinomycetes</taxon>
        <taxon>Kitasatosporales</taxon>
        <taxon>Streptomycetaceae</taxon>
        <taxon>Streptomyces</taxon>
    </lineage>
</organism>
<feature type="chain" id="PRO_5039397385" description="SH3 domain-containing protein" evidence="1">
    <location>
        <begin position="31"/>
        <end position="116"/>
    </location>
</feature>
<accession>A0A2I0SJ62</accession>
<dbReference type="EMBL" id="PJOS01000061">
    <property type="protein sequence ID" value="PKT69975.1"/>
    <property type="molecule type" value="Genomic_DNA"/>
</dbReference>
<dbReference type="Proteomes" id="UP000236178">
    <property type="component" value="Unassembled WGS sequence"/>
</dbReference>
<name>A0A2I0SJ62_9ACTN</name>
<proteinExistence type="predicted"/>
<feature type="signal peptide" evidence="1">
    <location>
        <begin position="1"/>
        <end position="30"/>
    </location>
</feature>
<evidence type="ECO:0000313" key="3">
    <source>
        <dbReference type="Proteomes" id="UP000236178"/>
    </source>
</evidence>
<evidence type="ECO:0008006" key="4">
    <source>
        <dbReference type="Google" id="ProtNLM"/>
    </source>
</evidence>
<evidence type="ECO:0000256" key="1">
    <source>
        <dbReference type="SAM" id="SignalP"/>
    </source>
</evidence>
<keyword evidence="3" id="KW-1185">Reference proteome</keyword>